<keyword evidence="11" id="KW-1185">Reference proteome</keyword>
<dbReference type="InterPro" id="IPR005467">
    <property type="entry name" value="His_kinase_dom"/>
</dbReference>
<dbReference type="Pfam" id="PF00512">
    <property type="entry name" value="HisKA"/>
    <property type="match status" value="1"/>
</dbReference>
<dbReference type="Gene3D" id="3.30.450.20">
    <property type="entry name" value="PAS domain"/>
    <property type="match status" value="1"/>
</dbReference>
<keyword evidence="10" id="KW-0067">ATP-binding</keyword>
<dbReference type="InterPro" id="IPR004358">
    <property type="entry name" value="Sig_transdc_His_kin-like_C"/>
</dbReference>
<feature type="coiled-coil region" evidence="7">
    <location>
        <begin position="108"/>
        <end position="146"/>
    </location>
</feature>
<evidence type="ECO:0000256" key="2">
    <source>
        <dbReference type="ARBA" id="ARBA00012438"/>
    </source>
</evidence>
<comment type="caution">
    <text evidence="10">The sequence shown here is derived from an EMBL/GenBank/DDBJ whole genome shotgun (WGS) entry which is preliminary data.</text>
</comment>
<dbReference type="InterPro" id="IPR035965">
    <property type="entry name" value="PAS-like_dom_sf"/>
</dbReference>
<proteinExistence type="predicted"/>
<dbReference type="PROSITE" id="PS50109">
    <property type="entry name" value="HIS_KIN"/>
    <property type="match status" value="1"/>
</dbReference>
<dbReference type="SMART" id="SM00091">
    <property type="entry name" value="PAS"/>
    <property type="match status" value="1"/>
</dbReference>
<feature type="domain" description="PAS" evidence="9">
    <location>
        <begin position="8"/>
        <end position="46"/>
    </location>
</feature>
<dbReference type="InterPro" id="IPR000014">
    <property type="entry name" value="PAS"/>
</dbReference>
<dbReference type="InterPro" id="IPR013656">
    <property type="entry name" value="PAS_4"/>
</dbReference>
<evidence type="ECO:0000259" key="9">
    <source>
        <dbReference type="PROSITE" id="PS50112"/>
    </source>
</evidence>
<dbReference type="InterPro" id="IPR036097">
    <property type="entry name" value="HisK_dim/P_sf"/>
</dbReference>
<keyword evidence="10" id="KW-0547">Nucleotide-binding</keyword>
<keyword evidence="4" id="KW-0808">Transferase</keyword>
<dbReference type="SMART" id="SM00387">
    <property type="entry name" value="HATPase_c"/>
    <property type="match status" value="1"/>
</dbReference>
<evidence type="ECO:0000256" key="7">
    <source>
        <dbReference type="SAM" id="Coils"/>
    </source>
</evidence>
<dbReference type="Gene3D" id="3.30.565.10">
    <property type="entry name" value="Histidine kinase-like ATPase, C-terminal domain"/>
    <property type="match status" value="1"/>
</dbReference>
<keyword evidence="7" id="KW-0175">Coiled coil</keyword>
<dbReference type="Gene3D" id="1.10.287.130">
    <property type="match status" value="1"/>
</dbReference>
<feature type="domain" description="Histidine kinase" evidence="8">
    <location>
        <begin position="153"/>
        <end position="367"/>
    </location>
</feature>
<evidence type="ECO:0000256" key="6">
    <source>
        <dbReference type="ARBA" id="ARBA00023136"/>
    </source>
</evidence>
<evidence type="ECO:0000256" key="1">
    <source>
        <dbReference type="ARBA" id="ARBA00000085"/>
    </source>
</evidence>
<evidence type="ECO:0000256" key="4">
    <source>
        <dbReference type="ARBA" id="ARBA00022679"/>
    </source>
</evidence>
<dbReference type="PANTHER" id="PTHR42878">
    <property type="entry name" value="TWO-COMPONENT HISTIDINE KINASE"/>
    <property type="match status" value="1"/>
</dbReference>
<dbReference type="SUPFAM" id="SSF47384">
    <property type="entry name" value="Homodimeric domain of signal transducing histidine kinase"/>
    <property type="match status" value="1"/>
</dbReference>
<dbReference type="RefSeq" id="WP_277861804.1">
    <property type="nucleotide sequence ID" value="NZ_JARRAG010000002.1"/>
</dbReference>
<sequence length="369" mass="41394">MHRFAQGIVETVRHPLLVLDRDLQIRKANAAFYRTFGVTRDETEGRLLHELGGGRWGDSCLRALLDAVDRAGEAFQDYEVELEFSHVGVKVVLLDAHRVHDDGTPWVLLAIEDVTARAREELQRLNRELEDRVGERTEQLQAANRELEAFSYSVSHDLRAPLRALDGFSDELLRSYADRLDDRGRHYLRRLRSGTQRMGQLIDDMLQLSRLNRGEMKRERVDLTALAEAVAAELQGREPDRRVALVIEAGLSAVGDGSLLRVALENLLGNAWKFTSKNESAAVTVGREEHQGAPAFFVRDDGAGFDMAHAPKLFGAFQRLHGEKEFPGNGIGLATVQRVVHRHCGQVWAEGRPGRGATFHFTLPLEETP</sequence>
<evidence type="ECO:0000259" key="8">
    <source>
        <dbReference type="PROSITE" id="PS50109"/>
    </source>
</evidence>
<dbReference type="EMBL" id="JARRAG010000002">
    <property type="protein sequence ID" value="MDG3005470.1"/>
    <property type="molecule type" value="Genomic_DNA"/>
</dbReference>
<comment type="catalytic activity">
    <reaction evidence="1">
        <text>ATP + protein L-histidine = ADP + protein N-phospho-L-histidine.</text>
        <dbReference type="EC" id="2.7.13.3"/>
    </reaction>
</comment>
<evidence type="ECO:0000256" key="3">
    <source>
        <dbReference type="ARBA" id="ARBA00022553"/>
    </source>
</evidence>
<dbReference type="PRINTS" id="PR00344">
    <property type="entry name" value="BCTRLSENSOR"/>
</dbReference>
<dbReference type="Pfam" id="PF02518">
    <property type="entry name" value="HATPase_c"/>
    <property type="match status" value="1"/>
</dbReference>
<evidence type="ECO:0000313" key="11">
    <source>
        <dbReference type="Proteomes" id="UP001216907"/>
    </source>
</evidence>
<dbReference type="InterPro" id="IPR050351">
    <property type="entry name" value="BphY/WalK/GraS-like"/>
</dbReference>
<dbReference type="Proteomes" id="UP001216907">
    <property type="component" value="Unassembled WGS sequence"/>
</dbReference>
<dbReference type="PANTHER" id="PTHR42878:SF15">
    <property type="entry name" value="BACTERIOPHYTOCHROME"/>
    <property type="match status" value="1"/>
</dbReference>
<evidence type="ECO:0000313" key="10">
    <source>
        <dbReference type="EMBL" id="MDG3005470.1"/>
    </source>
</evidence>
<protein>
    <recommendedName>
        <fullName evidence="2">histidine kinase</fullName>
        <ecNumber evidence="2">2.7.13.3</ecNumber>
    </recommendedName>
</protein>
<keyword evidence="5" id="KW-0418">Kinase</keyword>
<dbReference type="InterPro" id="IPR003594">
    <property type="entry name" value="HATPase_dom"/>
</dbReference>
<keyword evidence="3" id="KW-0597">Phosphoprotein</keyword>
<gene>
    <name evidence="10" type="ORF">PZE19_16895</name>
</gene>
<dbReference type="SUPFAM" id="SSF55874">
    <property type="entry name" value="ATPase domain of HSP90 chaperone/DNA topoisomerase II/histidine kinase"/>
    <property type="match status" value="1"/>
</dbReference>
<dbReference type="PROSITE" id="PS50112">
    <property type="entry name" value="PAS"/>
    <property type="match status" value="1"/>
</dbReference>
<keyword evidence="6" id="KW-0472">Membrane</keyword>
<dbReference type="CDD" id="cd00082">
    <property type="entry name" value="HisKA"/>
    <property type="match status" value="1"/>
</dbReference>
<dbReference type="SUPFAM" id="SSF55785">
    <property type="entry name" value="PYP-like sensor domain (PAS domain)"/>
    <property type="match status" value="1"/>
</dbReference>
<accession>A0ABT6FDN1</accession>
<dbReference type="Pfam" id="PF08448">
    <property type="entry name" value="PAS_4"/>
    <property type="match status" value="1"/>
</dbReference>
<dbReference type="GO" id="GO:0005524">
    <property type="term" value="F:ATP binding"/>
    <property type="evidence" value="ECO:0007669"/>
    <property type="project" value="UniProtKB-KW"/>
</dbReference>
<dbReference type="EC" id="2.7.13.3" evidence="2"/>
<reference evidence="10 11" key="1">
    <citation type="submission" date="2023-03" db="EMBL/GenBank/DDBJ databases">
        <title>Paludisphaera mucosa sp. nov. a novel planctomycete from northern fen.</title>
        <authorList>
            <person name="Ivanova A."/>
        </authorList>
    </citation>
    <scope>NUCLEOTIDE SEQUENCE [LARGE SCALE GENOMIC DNA]</scope>
    <source>
        <strain evidence="10 11">Pla2</strain>
    </source>
</reference>
<dbReference type="InterPro" id="IPR036890">
    <property type="entry name" value="HATPase_C_sf"/>
</dbReference>
<dbReference type="SMART" id="SM00388">
    <property type="entry name" value="HisKA"/>
    <property type="match status" value="1"/>
</dbReference>
<dbReference type="InterPro" id="IPR003661">
    <property type="entry name" value="HisK_dim/P_dom"/>
</dbReference>
<name>A0ABT6FDN1_9BACT</name>
<evidence type="ECO:0000256" key="5">
    <source>
        <dbReference type="ARBA" id="ARBA00022777"/>
    </source>
</evidence>
<organism evidence="10 11">
    <name type="scientific">Paludisphaera mucosa</name>
    <dbReference type="NCBI Taxonomy" id="3030827"/>
    <lineage>
        <taxon>Bacteria</taxon>
        <taxon>Pseudomonadati</taxon>
        <taxon>Planctomycetota</taxon>
        <taxon>Planctomycetia</taxon>
        <taxon>Isosphaerales</taxon>
        <taxon>Isosphaeraceae</taxon>
        <taxon>Paludisphaera</taxon>
    </lineage>
</organism>